<dbReference type="PANTHER" id="PTHR15545">
    <property type="entry name" value="PDZ DOMAIN CONTAINING RING FINGER PROTEIN 3, 4"/>
    <property type="match status" value="1"/>
</dbReference>
<reference evidence="3" key="1">
    <citation type="submission" date="2024-06" db="EMBL/GenBank/DDBJ databases">
        <authorList>
            <person name="Liu X."/>
            <person name="Lenzi L."/>
            <person name="Haldenby T S."/>
            <person name="Uol C."/>
        </authorList>
    </citation>
    <scope>NUCLEOTIDE SEQUENCE</scope>
</reference>
<feature type="compositionally biased region" description="Polar residues" evidence="1">
    <location>
        <begin position="1"/>
        <end position="16"/>
    </location>
</feature>
<dbReference type="InterPro" id="IPR036034">
    <property type="entry name" value="PDZ_sf"/>
</dbReference>
<sequence length="516" mass="57955">MSTSLSRLAHVNQGSFQPKGGGSRCCPALTDQVSYGIGREELKDRASPEMSEKFSVQSMFPDGRLPDVDYSKMQMQNLDDLNADRILMEYELIRLQRVTDSSQAVLSLKGEDCRTPGYVSQDVFITKELDPRDFRGISGHFRVGDQLLRINNILVTNLEQANALIRNSEDIMDLLVIRPHTKSPGYNSLSTSSATPTDTGSMIFSDQKIPSNCNEKPPKIQSGPPTLVDYKDEHDGADVDFPHVVYTTPDRLAQTISLQQRLFRVRLEILSQPKCSHDSNREPLDQGVERESVSDRCSKTRIPQSSIENNDRAQLKTTRCSDCEVKGLWIVRRRADGSRYITRRNSRNENRMPRYKSSSSSWLKPLRSVSVENSDKFCQRTAPINLKPSNCVDYAASGGLCNPLRSKSENLRPLTEFCPATRYSSLSREQIQYARTKINRSAAPKMECFGSAQSKSVLDVLKSPKPQFKGKNCASSSEKQQPALRSQRQEGNSKTDATFVKRCSRTDDLVLSVVTM</sequence>
<evidence type="ECO:0000313" key="4">
    <source>
        <dbReference type="Proteomes" id="UP001497525"/>
    </source>
</evidence>
<evidence type="ECO:0000313" key="3">
    <source>
        <dbReference type="EMBL" id="CAL5130148.1"/>
    </source>
</evidence>
<dbReference type="InterPro" id="IPR001478">
    <property type="entry name" value="PDZ"/>
</dbReference>
<name>A0AAV2SY95_CALDB</name>
<feature type="region of interest" description="Disordered" evidence="1">
    <location>
        <begin position="276"/>
        <end position="301"/>
    </location>
</feature>
<feature type="region of interest" description="Disordered" evidence="1">
    <location>
        <begin position="467"/>
        <end position="498"/>
    </location>
</feature>
<dbReference type="SUPFAM" id="SSF50156">
    <property type="entry name" value="PDZ domain-like"/>
    <property type="match status" value="1"/>
</dbReference>
<comment type="caution">
    <text evidence="3">The sequence shown here is derived from an EMBL/GenBank/DDBJ whole genome shotgun (WGS) entry which is preliminary data.</text>
</comment>
<dbReference type="InterPro" id="IPR051971">
    <property type="entry name" value="E3_ubiquitin-PDZ_ligase"/>
</dbReference>
<protein>
    <recommendedName>
        <fullName evidence="2">PDZ domain-containing protein</fullName>
    </recommendedName>
</protein>
<accession>A0AAV2SY95</accession>
<gene>
    <name evidence="3" type="ORF">CDAUBV1_LOCUS1580</name>
</gene>
<evidence type="ECO:0000256" key="1">
    <source>
        <dbReference type="SAM" id="MobiDB-lite"/>
    </source>
</evidence>
<proteinExistence type="predicted"/>
<dbReference type="Gene3D" id="2.30.42.10">
    <property type="match status" value="1"/>
</dbReference>
<dbReference type="AlphaFoldDB" id="A0AAV2SY95"/>
<feature type="domain" description="PDZ" evidence="2">
    <location>
        <begin position="92"/>
        <end position="180"/>
    </location>
</feature>
<organism evidence="3 4">
    <name type="scientific">Calicophoron daubneyi</name>
    <name type="common">Rumen fluke</name>
    <name type="synonym">Paramphistomum daubneyi</name>
    <dbReference type="NCBI Taxonomy" id="300641"/>
    <lineage>
        <taxon>Eukaryota</taxon>
        <taxon>Metazoa</taxon>
        <taxon>Spiralia</taxon>
        <taxon>Lophotrochozoa</taxon>
        <taxon>Platyhelminthes</taxon>
        <taxon>Trematoda</taxon>
        <taxon>Digenea</taxon>
        <taxon>Plagiorchiida</taxon>
        <taxon>Pronocephalata</taxon>
        <taxon>Paramphistomoidea</taxon>
        <taxon>Paramphistomidae</taxon>
        <taxon>Calicophoron</taxon>
    </lineage>
</organism>
<evidence type="ECO:0000259" key="2">
    <source>
        <dbReference type="PROSITE" id="PS50106"/>
    </source>
</evidence>
<dbReference type="PANTHER" id="PTHR15545:SF8">
    <property type="entry name" value="SLO-INTERACTING PROTEIN 1"/>
    <property type="match status" value="1"/>
</dbReference>
<dbReference type="Proteomes" id="UP001497525">
    <property type="component" value="Unassembled WGS sequence"/>
</dbReference>
<feature type="region of interest" description="Disordered" evidence="1">
    <location>
        <begin position="1"/>
        <end position="23"/>
    </location>
</feature>
<feature type="compositionally biased region" description="Basic and acidic residues" evidence="1">
    <location>
        <begin position="276"/>
        <end position="298"/>
    </location>
</feature>
<dbReference type="EMBL" id="CAXLJL010000057">
    <property type="protein sequence ID" value="CAL5130148.1"/>
    <property type="molecule type" value="Genomic_DNA"/>
</dbReference>
<feature type="compositionally biased region" description="Polar residues" evidence="1">
    <location>
        <begin position="473"/>
        <end position="486"/>
    </location>
</feature>
<dbReference type="PROSITE" id="PS50106">
    <property type="entry name" value="PDZ"/>
    <property type="match status" value="1"/>
</dbReference>